<dbReference type="EMBL" id="QCYY01002310">
    <property type="protein sequence ID" value="ROT71316.1"/>
    <property type="molecule type" value="Genomic_DNA"/>
</dbReference>
<protein>
    <submittedName>
        <fullName evidence="1">Uncharacterized protein</fullName>
    </submittedName>
</protein>
<reference evidence="1 2" key="2">
    <citation type="submission" date="2019-01" db="EMBL/GenBank/DDBJ databases">
        <title>The decoding of complex shrimp genome reveals the adaptation for benthos swimmer, frequently molting mechanism and breeding impact on genome.</title>
        <authorList>
            <person name="Sun Y."/>
            <person name="Gao Y."/>
            <person name="Yu Y."/>
        </authorList>
    </citation>
    <scope>NUCLEOTIDE SEQUENCE [LARGE SCALE GENOMIC DNA]</scope>
    <source>
        <tissue evidence="1">Muscle</tissue>
    </source>
</reference>
<dbReference type="AlphaFoldDB" id="A0A3R7MWF6"/>
<reference evidence="1 2" key="1">
    <citation type="submission" date="2018-04" db="EMBL/GenBank/DDBJ databases">
        <authorList>
            <person name="Zhang X."/>
            <person name="Yuan J."/>
            <person name="Li F."/>
            <person name="Xiang J."/>
        </authorList>
    </citation>
    <scope>NUCLEOTIDE SEQUENCE [LARGE SCALE GENOMIC DNA]</scope>
    <source>
        <tissue evidence="1">Muscle</tissue>
    </source>
</reference>
<name>A0A3R7MWF6_PENVA</name>
<comment type="caution">
    <text evidence="1">The sequence shown here is derived from an EMBL/GenBank/DDBJ whole genome shotgun (WGS) entry which is preliminary data.</text>
</comment>
<dbReference type="OrthoDB" id="6366530at2759"/>
<evidence type="ECO:0000313" key="2">
    <source>
        <dbReference type="Proteomes" id="UP000283509"/>
    </source>
</evidence>
<dbReference type="Proteomes" id="UP000283509">
    <property type="component" value="Unassembled WGS sequence"/>
</dbReference>
<keyword evidence="2" id="KW-1185">Reference proteome</keyword>
<accession>A0A3R7MWF6</accession>
<feature type="non-terminal residue" evidence="1">
    <location>
        <position position="1"/>
    </location>
</feature>
<sequence>DCRIACWSDPRCVAASAVEAEDNSTLCRLSTKGPFDSTLVVNPNATYIFWNKDAMIMDDGLVYTEATRRGYFVEAEALCSGVPGHRVPVFKTRSQQDVMGQLLRLDSSRAFWVDLRKTSLTDYVWGDGTPFQDTEISAFLQINRGFATEAVHSYFSALLEKPKTGFLERVHRLPLLLLSWRETGSGGVGASFGVAALALSAAFLGLEGHGRSVARNARSGSI</sequence>
<evidence type="ECO:0000313" key="1">
    <source>
        <dbReference type="EMBL" id="ROT71316.1"/>
    </source>
</evidence>
<gene>
    <name evidence="1" type="ORF">C7M84_010366</name>
</gene>
<proteinExistence type="predicted"/>
<organism evidence="1 2">
    <name type="scientific">Penaeus vannamei</name>
    <name type="common">Whiteleg shrimp</name>
    <name type="synonym">Litopenaeus vannamei</name>
    <dbReference type="NCBI Taxonomy" id="6689"/>
    <lineage>
        <taxon>Eukaryota</taxon>
        <taxon>Metazoa</taxon>
        <taxon>Ecdysozoa</taxon>
        <taxon>Arthropoda</taxon>
        <taxon>Crustacea</taxon>
        <taxon>Multicrustacea</taxon>
        <taxon>Malacostraca</taxon>
        <taxon>Eumalacostraca</taxon>
        <taxon>Eucarida</taxon>
        <taxon>Decapoda</taxon>
        <taxon>Dendrobranchiata</taxon>
        <taxon>Penaeoidea</taxon>
        <taxon>Penaeidae</taxon>
        <taxon>Penaeus</taxon>
    </lineage>
</organism>